<comment type="caution">
    <text evidence="1">The sequence shown here is derived from an EMBL/GenBank/DDBJ whole genome shotgun (WGS) entry which is preliminary data.</text>
</comment>
<evidence type="ECO:0000313" key="2">
    <source>
        <dbReference type="Proteomes" id="UP001420932"/>
    </source>
</evidence>
<keyword evidence="2" id="KW-1185">Reference proteome</keyword>
<name>A0AAP0EJ75_9MAGN</name>
<sequence>MALTSGKTTFLFLTETIEYESAEAMNPCSATKSKSSLTKLINQHKLNTEQQHKTMKNNCV</sequence>
<proteinExistence type="predicted"/>
<gene>
    <name evidence="1" type="ORF">Syun_027588</name>
</gene>
<dbReference type="Proteomes" id="UP001420932">
    <property type="component" value="Unassembled WGS sequence"/>
</dbReference>
<reference evidence="1 2" key="1">
    <citation type="submission" date="2024-01" db="EMBL/GenBank/DDBJ databases">
        <title>Genome assemblies of Stephania.</title>
        <authorList>
            <person name="Yang L."/>
        </authorList>
    </citation>
    <scope>NUCLEOTIDE SEQUENCE [LARGE SCALE GENOMIC DNA]</scope>
    <source>
        <strain evidence="1">YNDBR</strain>
        <tissue evidence="1">Leaf</tissue>
    </source>
</reference>
<protein>
    <submittedName>
        <fullName evidence="1">Uncharacterized protein</fullName>
    </submittedName>
</protein>
<accession>A0AAP0EJ75</accession>
<organism evidence="1 2">
    <name type="scientific">Stephania yunnanensis</name>
    <dbReference type="NCBI Taxonomy" id="152371"/>
    <lineage>
        <taxon>Eukaryota</taxon>
        <taxon>Viridiplantae</taxon>
        <taxon>Streptophyta</taxon>
        <taxon>Embryophyta</taxon>
        <taxon>Tracheophyta</taxon>
        <taxon>Spermatophyta</taxon>
        <taxon>Magnoliopsida</taxon>
        <taxon>Ranunculales</taxon>
        <taxon>Menispermaceae</taxon>
        <taxon>Menispermoideae</taxon>
        <taxon>Cissampelideae</taxon>
        <taxon>Stephania</taxon>
    </lineage>
</organism>
<dbReference type="EMBL" id="JBBNAF010000012">
    <property type="protein sequence ID" value="KAK9092677.1"/>
    <property type="molecule type" value="Genomic_DNA"/>
</dbReference>
<dbReference type="AlphaFoldDB" id="A0AAP0EJ75"/>
<evidence type="ECO:0000313" key="1">
    <source>
        <dbReference type="EMBL" id="KAK9092677.1"/>
    </source>
</evidence>